<feature type="domain" description="YrdC-like" evidence="12">
    <location>
        <begin position="10"/>
        <end position="195"/>
    </location>
</feature>
<gene>
    <name evidence="13" type="ORF">EJO69_06015</name>
</gene>
<name>A0A3Q8WTF1_9ACTO</name>
<dbReference type="GO" id="GO:0005737">
    <property type="term" value="C:cytoplasm"/>
    <property type="evidence" value="ECO:0007669"/>
    <property type="project" value="UniProtKB-SubCell"/>
</dbReference>
<organism evidence="13 14">
    <name type="scientific">Flaviflexus salsibiostraticola</name>
    <dbReference type="NCBI Taxonomy" id="1282737"/>
    <lineage>
        <taxon>Bacteria</taxon>
        <taxon>Bacillati</taxon>
        <taxon>Actinomycetota</taxon>
        <taxon>Actinomycetes</taxon>
        <taxon>Actinomycetales</taxon>
        <taxon>Actinomycetaceae</taxon>
        <taxon>Flaviflexus</taxon>
    </lineage>
</organism>
<dbReference type="GO" id="GO:0061710">
    <property type="term" value="F:L-threonylcarbamoyladenylate synthase"/>
    <property type="evidence" value="ECO:0007669"/>
    <property type="project" value="UniProtKB-EC"/>
</dbReference>
<keyword evidence="14" id="KW-1185">Reference proteome</keyword>
<sequence>MDIRDCTSDSGALDAASVAISNGRLIVLPTDTVYGIGADAFNPAAVANLLAAKGRGRQMPPPVLVGTKETAEALADALPDAARTLIDRFWPGALTIIVTAQPSLAWDLGETAGTVALRMPDSEPALDLLQRTGPLAVSSANKTGQPAALTVEEASAMLGEAVSLYLDGGQAGGGVASTIVDLTSAPYRIVRQGAVPREEIAALIELEDPDQP</sequence>
<evidence type="ECO:0000256" key="11">
    <source>
        <dbReference type="ARBA" id="ARBA00048366"/>
    </source>
</evidence>
<evidence type="ECO:0000256" key="1">
    <source>
        <dbReference type="ARBA" id="ARBA00004496"/>
    </source>
</evidence>
<dbReference type="PANTHER" id="PTHR17490">
    <property type="entry name" value="SUA5"/>
    <property type="match status" value="1"/>
</dbReference>
<dbReference type="GO" id="GO:0008033">
    <property type="term" value="P:tRNA processing"/>
    <property type="evidence" value="ECO:0007669"/>
    <property type="project" value="UniProtKB-KW"/>
</dbReference>
<dbReference type="Pfam" id="PF01300">
    <property type="entry name" value="Sua5_yciO_yrdC"/>
    <property type="match status" value="1"/>
</dbReference>
<keyword evidence="4" id="KW-0963">Cytoplasm</keyword>
<evidence type="ECO:0000256" key="10">
    <source>
        <dbReference type="ARBA" id="ARBA00029774"/>
    </source>
</evidence>
<keyword evidence="7" id="KW-0548">Nucleotidyltransferase</keyword>
<evidence type="ECO:0000313" key="14">
    <source>
        <dbReference type="Proteomes" id="UP000270021"/>
    </source>
</evidence>
<dbReference type="GO" id="GO:0006450">
    <property type="term" value="P:regulation of translational fidelity"/>
    <property type="evidence" value="ECO:0007669"/>
    <property type="project" value="TreeGrafter"/>
</dbReference>
<dbReference type="GO" id="GO:0003725">
    <property type="term" value="F:double-stranded RNA binding"/>
    <property type="evidence" value="ECO:0007669"/>
    <property type="project" value="InterPro"/>
</dbReference>
<evidence type="ECO:0000256" key="5">
    <source>
        <dbReference type="ARBA" id="ARBA00022679"/>
    </source>
</evidence>
<dbReference type="EC" id="2.7.7.87" evidence="3"/>
<dbReference type="KEGG" id="fsl:EJO69_06015"/>
<dbReference type="InterPro" id="IPR050156">
    <property type="entry name" value="TC-AMP_synthase_SUA5"/>
</dbReference>
<evidence type="ECO:0000256" key="4">
    <source>
        <dbReference type="ARBA" id="ARBA00022490"/>
    </source>
</evidence>
<dbReference type="InterPro" id="IPR006070">
    <property type="entry name" value="Sua5-like_dom"/>
</dbReference>
<accession>A0A3Q8WTF1</accession>
<keyword evidence="8" id="KW-0547">Nucleotide-binding</keyword>
<dbReference type="PANTHER" id="PTHR17490:SF16">
    <property type="entry name" value="THREONYLCARBAMOYL-AMP SYNTHASE"/>
    <property type="match status" value="1"/>
</dbReference>
<keyword evidence="5" id="KW-0808">Transferase</keyword>
<evidence type="ECO:0000256" key="8">
    <source>
        <dbReference type="ARBA" id="ARBA00022741"/>
    </source>
</evidence>
<evidence type="ECO:0000256" key="9">
    <source>
        <dbReference type="ARBA" id="ARBA00022840"/>
    </source>
</evidence>
<comment type="catalytic activity">
    <reaction evidence="11">
        <text>L-threonine + hydrogencarbonate + ATP = L-threonylcarbamoyladenylate + diphosphate + H2O</text>
        <dbReference type="Rhea" id="RHEA:36407"/>
        <dbReference type="ChEBI" id="CHEBI:15377"/>
        <dbReference type="ChEBI" id="CHEBI:17544"/>
        <dbReference type="ChEBI" id="CHEBI:30616"/>
        <dbReference type="ChEBI" id="CHEBI:33019"/>
        <dbReference type="ChEBI" id="CHEBI:57926"/>
        <dbReference type="ChEBI" id="CHEBI:73682"/>
        <dbReference type="EC" id="2.7.7.87"/>
    </reaction>
</comment>
<dbReference type="GO" id="GO:0005524">
    <property type="term" value="F:ATP binding"/>
    <property type="evidence" value="ECO:0007669"/>
    <property type="project" value="UniProtKB-KW"/>
</dbReference>
<reference evidence="13 14" key="1">
    <citation type="submission" date="2018-12" db="EMBL/GenBank/DDBJ databases">
        <title>Complete genome sequence of Flaviflexus salsibiostraticola KCTC 33148.</title>
        <authorList>
            <person name="Bae J.-W."/>
        </authorList>
    </citation>
    <scope>NUCLEOTIDE SEQUENCE [LARGE SCALE GENOMIC DNA]</scope>
    <source>
        <strain evidence="13 14">KCTC 33148</strain>
    </source>
</reference>
<dbReference type="NCBIfam" id="TIGR00057">
    <property type="entry name" value="L-threonylcarbamoyladenylate synthase"/>
    <property type="match status" value="1"/>
</dbReference>
<dbReference type="AlphaFoldDB" id="A0A3Q8WTF1"/>
<evidence type="ECO:0000313" key="13">
    <source>
        <dbReference type="EMBL" id="AZN29909.1"/>
    </source>
</evidence>
<dbReference type="OrthoDB" id="9814580at2"/>
<dbReference type="Gene3D" id="3.90.870.10">
    <property type="entry name" value="DHBP synthase"/>
    <property type="match status" value="1"/>
</dbReference>
<evidence type="ECO:0000256" key="7">
    <source>
        <dbReference type="ARBA" id="ARBA00022695"/>
    </source>
</evidence>
<dbReference type="RefSeq" id="WP_126040194.1">
    <property type="nucleotide sequence ID" value="NZ_CP034438.1"/>
</dbReference>
<keyword evidence="6" id="KW-0819">tRNA processing</keyword>
<comment type="similarity">
    <text evidence="2">Belongs to the SUA5 family.</text>
</comment>
<dbReference type="SUPFAM" id="SSF55821">
    <property type="entry name" value="YrdC/RibB"/>
    <property type="match status" value="1"/>
</dbReference>
<evidence type="ECO:0000259" key="12">
    <source>
        <dbReference type="PROSITE" id="PS51163"/>
    </source>
</evidence>
<dbReference type="GO" id="GO:0000049">
    <property type="term" value="F:tRNA binding"/>
    <property type="evidence" value="ECO:0007669"/>
    <property type="project" value="TreeGrafter"/>
</dbReference>
<evidence type="ECO:0000256" key="3">
    <source>
        <dbReference type="ARBA" id="ARBA00012584"/>
    </source>
</evidence>
<comment type="subcellular location">
    <subcellularLocation>
        <location evidence="1">Cytoplasm</location>
    </subcellularLocation>
</comment>
<evidence type="ECO:0000256" key="6">
    <source>
        <dbReference type="ARBA" id="ARBA00022694"/>
    </source>
</evidence>
<dbReference type="Proteomes" id="UP000270021">
    <property type="component" value="Chromosome"/>
</dbReference>
<proteinExistence type="inferred from homology"/>
<dbReference type="EMBL" id="CP034438">
    <property type="protein sequence ID" value="AZN29909.1"/>
    <property type="molecule type" value="Genomic_DNA"/>
</dbReference>
<dbReference type="PROSITE" id="PS51163">
    <property type="entry name" value="YRDC"/>
    <property type="match status" value="1"/>
</dbReference>
<protein>
    <recommendedName>
        <fullName evidence="10">L-threonylcarbamoyladenylate synthase</fullName>
        <ecNumber evidence="3">2.7.7.87</ecNumber>
    </recommendedName>
    <alternativeName>
        <fullName evidence="10">L-threonylcarbamoyladenylate synthase</fullName>
    </alternativeName>
</protein>
<dbReference type="InterPro" id="IPR017945">
    <property type="entry name" value="DHBP_synth_RibB-like_a/b_dom"/>
</dbReference>
<evidence type="ECO:0000256" key="2">
    <source>
        <dbReference type="ARBA" id="ARBA00007663"/>
    </source>
</evidence>
<keyword evidence="9" id="KW-0067">ATP-binding</keyword>